<sequence length="117" mass="13025">MRPFNLEAVKAGRPIAVAGTNYPAHFVAHIPEAEWHSCVVIRVGGSVYVCDEQGRIEGEGGIDFCMLPAKRTVWVNLYREDDGRIVASHETHDSEDEATHDRLSSDYIGAFPIEIKE</sequence>
<organism evidence="1 2">
    <name type="scientific">Ralstonia phage Gerry</name>
    <dbReference type="NCBI Taxonomy" id="2759727"/>
    <lineage>
        <taxon>Viruses</taxon>
        <taxon>Duplodnaviria</taxon>
        <taxon>Heunggongvirae</taxon>
        <taxon>Uroviricota</taxon>
        <taxon>Caudoviricetes</taxon>
        <taxon>Cimandefvirus</taxon>
        <taxon>Cimandefvirus Ggerry</taxon>
    </lineage>
</organism>
<dbReference type="Proteomes" id="UP000515274">
    <property type="component" value="Segment"/>
</dbReference>
<dbReference type="EMBL" id="MT740739">
    <property type="protein sequence ID" value="QMV33233.1"/>
    <property type="molecule type" value="Genomic_DNA"/>
</dbReference>
<evidence type="ECO:0000313" key="2">
    <source>
        <dbReference type="Proteomes" id="UP000515274"/>
    </source>
</evidence>
<reference evidence="1 2" key="1">
    <citation type="submission" date="2020-07" db="EMBL/GenBank/DDBJ databases">
        <title>Ralstonia phages.</title>
        <authorList>
            <person name="Trotereau A."/>
            <person name="Boyer C."/>
            <person name="Torres-Barcelo C."/>
        </authorList>
    </citation>
    <scope>NUCLEOTIDE SEQUENCE [LARGE SCALE GENOMIC DNA]</scope>
</reference>
<keyword evidence="2" id="KW-1185">Reference proteome</keyword>
<evidence type="ECO:0000313" key="1">
    <source>
        <dbReference type="EMBL" id="QMV33233.1"/>
    </source>
</evidence>
<proteinExistence type="predicted"/>
<name>A0A7G5BAB0_9CAUD</name>
<accession>A0A7G5BAB0</accession>
<gene>
    <name evidence="1" type="ORF">23F_00073</name>
</gene>
<protein>
    <submittedName>
        <fullName evidence="1">Uncharacterized protein</fullName>
    </submittedName>
</protein>